<name>A0A822ZEC6_NELNU</name>
<evidence type="ECO:0000313" key="1">
    <source>
        <dbReference type="EMBL" id="DAD41765.1"/>
    </source>
</evidence>
<dbReference type="EMBL" id="DUZY01000005">
    <property type="protein sequence ID" value="DAD41765.1"/>
    <property type="molecule type" value="Genomic_DNA"/>
</dbReference>
<keyword evidence="2" id="KW-1185">Reference proteome</keyword>
<dbReference type="Proteomes" id="UP000607653">
    <property type="component" value="Unassembled WGS sequence"/>
</dbReference>
<dbReference type="AlphaFoldDB" id="A0A822ZEC6"/>
<protein>
    <submittedName>
        <fullName evidence="1">Uncharacterized protein</fullName>
    </submittedName>
</protein>
<gene>
    <name evidence="1" type="ORF">HUJ06_016088</name>
</gene>
<proteinExistence type="predicted"/>
<evidence type="ECO:0000313" key="2">
    <source>
        <dbReference type="Proteomes" id="UP000607653"/>
    </source>
</evidence>
<sequence>MEHDLHLSFYVLDFNNGFDAIILVQMINPLNRGLVLE</sequence>
<accession>A0A822ZEC6</accession>
<reference evidence="1 2" key="1">
    <citation type="journal article" date="2020" name="Mol. Biol. Evol.">
        <title>Distinct Expression and Methylation Patterns for Genes with Different Fates following a Single Whole-Genome Duplication in Flowering Plants.</title>
        <authorList>
            <person name="Shi T."/>
            <person name="Rahmani R.S."/>
            <person name="Gugger P.F."/>
            <person name="Wang M."/>
            <person name="Li H."/>
            <person name="Zhang Y."/>
            <person name="Li Z."/>
            <person name="Wang Q."/>
            <person name="Van de Peer Y."/>
            <person name="Marchal K."/>
            <person name="Chen J."/>
        </authorList>
    </citation>
    <scope>NUCLEOTIDE SEQUENCE [LARGE SCALE GENOMIC DNA]</scope>
    <source>
        <tissue evidence="1">Leaf</tissue>
    </source>
</reference>
<comment type="caution">
    <text evidence="1">The sequence shown here is derived from an EMBL/GenBank/DDBJ whole genome shotgun (WGS) entry which is preliminary data.</text>
</comment>
<organism evidence="1 2">
    <name type="scientific">Nelumbo nucifera</name>
    <name type="common">Sacred lotus</name>
    <dbReference type="NCBI Taxonomy" id="4432"/>
    <lineage>
        <taxon>Eukaryota</taxon>
        <taxon>Viridiplantae</taxon>
        <taxon>Streptophyta</taxon>
        <taxon>Embryophyta</taxon>
        <taxon>Tracheophyta</taxon>
        <taxon>Spermatophyta</taxon>
        <taxon>Magnoliopsida</taxon>
        <taxon>Proteales</taxon>
        <taxon>Nelumbonaceae</taxon>
        <taxon>Nelumbo</taxon>
    </lineage>
</organism>